<feature type="compositionally biased region" description="Polar residues" evidence="1">
    <location>
        <begin position="17"/>
        <end position="41"/>
    </location>
</feature>
<dbReference type="EMBL" id="AY808516">
    <property type="protein sequence ID" value="AAX24405.2"/>
    <property type="molecule type" value="mRNA"/>
</dbReference>
<feature type="region of interest" description="Disordered" evidence="1">
    <location>
        <begin position="1"/>
        <end position="48"/>
    </location>
</feature>
<accession>Q5C7G9</accession>
<name>Q5C7G9_SCHJA</name>
<feature type="compositionally biased region" description="Polar residues" evidence="1">
    <location>
        <begin position="1"/>
        <end position="10"/>
    </location>
</feature>
<evidence type="ECO:0000256" key="1">
    <source>
        <dbReference type="SAM" id="MobiDB-lite"/>
    </source>
</evidence>
<evidence type="ECO:0000313" key="2">
    <source>
        <dbReference type="EMBL" id="AAX24405.2"/>
    </source>
</evidence>
<protein>
    <submittedName>
        <fullName evidence="2">SJCHGC07132 protein</fullName>
    </submittedName>
</protein>
<sequence length="191" mass="20793">MGAEQSVGQQKSRDLTKYSQRQSFQSTRGTGHSSSLPSSPQYDWRRSSLCGTSYSHDNNYGSMQISSNKKQQRNSISTSLKDTSSLSEFSSTKSLNYLSSKSSSATLKKPGILTVNSGRRTSTSHYDLRSGGDVHCGSNINNNDSTEFGQIALKKLQRISTFEPILSSAKIPGHLTSTTNQPIALNSQSIL</sequence>
<feature type="compositionally biased region" description="Polar residues" evidence="1">
    <location>
        <begin position="61"/>
        <end position="78"/>
    </location>
</feature>
<feature type="region of interest" description="Disordered" evidence="1">
    <location>
        <begin position="61"/>
        <end position="83"/>
    </location>
</feature>
<organism evidence="2">
    <name type="scientific">Schistosoma japonicum</name>
    <name type="common">Blood fluke</name>
    <dbReference type="NCBI Taxonomy" id="6182"/>
    <lineage>
        <taxon>Eukaryota</taxon>
        <taxon>Metazoa</taxon>
        <taxon>Spiralia</taxon>
        <taxon>Lophotrochozoa</taxon>
        <taxon>Platyhelminthes</taxon>
        <taxon>Trematoda</taxon>
        <taxon>Digenea</taxon>
        <taxon>Strigeidida</taxon>
        <taxon>Schistosomatoidea</taxon>
        <taxon>Schistosomatidae</taxon>
        <taxon>Schistosoma</taxon>
    </lineage>
</organism>
<reference evidence="2" key="1">
    <citation type="journal article" date="2006" name="PLoS Pathog.">
        <title>New perspectives on host-parasite interplay by comparative transcriptomic and proteomic analyses of Schistosoma japonicum.</title>
        <authorList>
            <person name="Liu F."/>
            <person name="Lu J."/>
            <person name="Hu W."/>
            <person name="Wang S.Y."/>
            <person name="Cui S.J."/>
            <person name="Chi M."/>
            <person name="Yan Q."/>
            <person name="Wang X.R."/>
            <person name="Song H.D."/>
            <person name="Xu X.N."/>
            <person name="Wang J.J."/>
            <person name="Zhang X.L."/>
            <person name="Zhang X."/>
            <person name="Wang Z.Q."/>
            <person name="Xue C.L."/>
            <person name="Brindley P.J."/>
            <person name="McManus D.P."/>
            <person name="Yang P.Y."/>
            <person name="Feng Z."/>
            <person name="Chen Z."/>
            <person name="Han Z.G."/>
        </authorList>
    </citation>
    <scope>NUCLEOTIDE SEQUENCE</scope>
</reference>
<dbReference type="AlphaFoldDB" id="Q5C7G9"/>
<feature type="non-terminal residue" evidence="2">
    <location>
        <position position="191"/>
    </location>
</feature>
<proteinExistence type="evidence at transcript level"/>